<dbReference type="Gene3D" id="3.20.20.70">
    <property type="entry name" value="Aldolase class I"/>
    <property type="match status" value="1"/>
</dbReference>
<sequence length="299" mass="33180">MNTDNLKGIIVPLITPITNEEEIDEEKLKFIVEHVIENGVHGILIFGSNGEFFMFNEKEMKKVIEIVLEQTNHRVPVYFGIGEIRTKKCIELAKMAEELNVDGISILQPMFIDPTSEELYQHFKSIASTVPEIPVLLYNNPGKTGYTISADLVSKLARDVTNIVGIKDSSGDFTQLFEFIRQTKDLDFKTFAGKDTLVYPALCVGAAGAVCSTSNMLGELVNGIYDKYEKGDYTGALENQLILNPIRLSQNEATFPAATKDMANIMDLNMGNPVLPVTSSKGQLRKKMESELSKAGFVR</sequence>
<dbReference type="RefSeq" id="WP_014123926.1">
    <property type="nucleotide sequence ID" value="NC_016052.1"/>
</dbReference>
<dbReference type="InterPro" id="IPR002220">
    <property type="entry name" value="DapA-like"/>
</dbReference>
<evidence type="ECO:0000256" key="1">
    <source>
        <dbReference type="ARBA" id="ARBA00007592"/>
    </source>
</evidence>
<dbReference type="Pfam" id="PF00701">
    <property type="entry name" value="DHDPS"/>
    <property type="match status" value="1"/>
</dbReference>
<feature type="active site" description="Proton donor/acceptor" evidence="5">
    <location>
        <position position="138"/>
    </location>
</feature>
<dbReference type="GO" id="GO:0044281">
    <property type="term" value="P:small molecule metabolic process"/>
    <property type="evidence" value="ECO:0007669"/>
    <property type="project" value="UniProtKB-ARBA"/>
</dbReference>
<evidence type="ECO:0000256" key="5">
    <source>
        <dbReference type="PIRSR" id="PIRSR001365-1"/>
    </source>
</evidence>
<comment type="similarity">
    <text evidence="1 4">Belongs to the DapA family.</text>
</comment>
<keyword evidence="3" id="KW-0704">Schiff base</keyword>
<accession>A0AAN1VQC5</accession>
<dbReference type="PIRSF" id="PIRSF001365">
    <property type="entry name" value="DHDPS"/>
    <property type="match status" value="1"/>
</dbReference>
<organism evidence="8 9">
    <name type="scientific">Tetragenococcus halophilus (strain DSM 20338 / JCM 20259 / NCIMB 9735 / NBRC 12172)</name>
    <name type="common">Pediococcus halophilus</name>
    <dbReference type="NCBI Taxonomy" id="945021"/>
    <lineage>
        <taxon>Bacteria</taxon>
        <taxon>Bacillati</taxon>
        <taxon>Bacillota</taxon>
        <taxon>Bacilli</taxon>
        <taxon>Lactobacillales</taxon>
        <taxon>Enterococcaceae</taxon>
        <taxon>Tetragenococcus</taxon>
    </lineage>
</organism>
<dbReference type="PANTHER" id="PTHR12128:SF66">
    <property type="entry name" value="4-HYDROXY-2-OXOGLUTARATE ALDOLASE, MITOCHONDRIAL"/>
    <property type="match status" value="1"/>
</dbReference>
<dbReference type="EC" id="4.3.3.7" evidence="8"/>
<evidence type="ECO:0000313" key="9">
    <source>
        <dbReference type="Proteomes" id="UP000002663"/>
    </source>
</evidence>
<dbReference type="SUPFAM" id="SSF51569">
    <property type="entry name" value="Aldolase"/>
    <property type="match status" value="1"/>
</dbReference>
<dbReference type="GeneID" id="64053485"/>
<dbReference type="GO" id="GO:0008840">
    <property type="term" value="F:4-hydroxy-tetrahydrodipicolinate synthase activity"/>
    <property type="evidence" value="ECO:0007669"/>
    <property type="project" value="UniProtKB-EC"/>
</dbReference>
<dbReference type="Proteomes" id="UP000002663">
    <property type="component" value="Chromosome"/>
</dbReference>
<evidence type="ECO:0000256" key="2">
    <source>
        <dbReference type="ARBA" id="ARBA00023239"/>
    </source>
</evidence>
<evidence type="ECO:0000256" key="3">
    <source>
        <dbReference type="ARBA" id="ARBA00023270"/>
    </source>
</evidence>
<dbReference type="AlphaFoldDB" id="A0AAN1VQC5"/>
<dbReference type="InterPro" id="IPR013785">
    <property type="entry name" value="Aldolase_TIM"/>
</dbReference>
<dbReference type="PROSITE" id="PS00666">
    <property type="entry name" value="DHDPS_2"/>
    <property type="match status" value="1"/>
</dbReference>
<keyword evidence="2 4" id="KW-0456">Lyase</keyword>
<evidence type="ECO:0000256" key="4">
    <source>
        <dbReference type="PIRNR" id="PIRNR001365"/>
    </source>
</evidence>
<name>A0AAN1VQC5_TETHN</name>
<dbReference type="KEGG" id="thl:TEH_05300"/>
<feature type="binding site" evidence="6">
    <location>
        <position position="210"/>
    </location>
    <ligand>
        <name>pyruvate</name>
        <dbReference type="ChEBI" id="CHEBI:15361"/>
    </ligand>
</feature>
<dbReference type="SMART" id="SM01130">
    <property type="entry name" value="DHDPS"/>
    <property type="match status" value="1"/>
</dbReference>
<proteinExistence type="inferred from homology"/>
<dbReference type="PANTHER" id="PTHR12128">
    <property type="entry name" value="DIHYDRODIPICOLINATE SYNTHASE"/>
    <property type="match status" value="1"/>
</dbReference>
<gene>
    <name evidence="8" type="ordered locus">TEH_05300</name>
</gene>
<dbReference type="EMBL" id="AP012046">
    <property type="protein sequence ID" value="BAK93857.1"/>
    <property type="molecule type" value="Genomic_DNA"/>
</dbReference>
<protein>
    <submittedName>
        <fullName evidence="8">Dihydrodipicolinate synthase</fullName>
        <ecNumber evidence="8">4.3.3.7</ecNumber>
    </submittedName>
</protein>
<evidence type="ECO:0000313" key="8">
    <source>
        <dbReference type="EMBL" id="BAK93857.1"/>
    </source>
</evidence>
<dbReference type="CDD" id="cd00408">
    <property type="entry name" value="DHDPS-like"/>
    <property type="match status" value="1"/>
</dbReference>
<evidence type="ECO:0000256" key="6">
    <source>
        <dbReference type="PIRSR" id="PIRSR001365-2"/>
    </source>
</evidence>
<evidence type="ECO:0000256" key="7">
    <source>
        <dbReference type="SAM" id="MobiDB-lite"/>
    </source>
</evidence>
<reference evidence="8 9" key="1">
    <citation type="submission" date="2011-01" db="EMBL/GenBank/DDBJ databases">
        <title>Whole genome sequence of Tetragenococcus halophilus NBRC 12172.</title>
        <authorList>
            <person name="Nakazawa H."/>
            <person name="Omata S."/>
            <person name="Koga C."/>
            <person name="Watanabe Y."/>
            <person name="Katano Y."/>
            <person name="Ito N."/>
            <person name="Tsukatani N."/>
            <person name="Ankai A."/>
            <person name="Oguchi A."/>
            <person name="Fukui S."/>
            <person name="Yashiro I."/>
            <person name="Kamata S."/>
            <person name="Hashimoto Y."/>
            <person name="Yamazaki J."/>
            <person name="Taguchi H."/>
            <person name="Tanaka A."/>
            <person name="Koyama T."/>
            <person name="Ichige A."/>
            <person name="Hanya Y."/>
            <person name="Tanikawa S."/>
            <person name="Yamazaki S."/>
            <person name="Fujita N."/>
        </authorList>
    </citation>
    <scope>NUCLEOTIDE SEQUENCE [LARGE SCALE GENOMIC DNA]</scope>
    <source>
        <strain evidence="9">DSM 20338 / JCM 20259 / NCIMB 9735 / NBRC 12172</strain>
    </source>
</reference>
<feature type="region of interest" description="Disordered" evidence="7">
    <location>
        <begin position="279"/>
        <end position="299"/>
    </location>
</feature>
<dbReference type="InterPro" id="IPR020625">
    <property type="entry name" value="Schiff_base-form_aldolases_AS"/>
</dbReference>
<feature type="active site" description="Schiff-base intermediate with substrate" evidence="5">
    <location>
        <position position="167"/>
    </location>
</feature>
<dbReference type="PRINTS" id="PR00146">
    <property type="entry name" value="DHPICSNTHASE"/>
</dbReference>